<proteinExistence type="predicted"/>
<gene>
    <name evidence="2" type="ORF">B2A_02473</name>
</gene>
<reference evidence="2" key="2">
    <citation type="journal article" date="2014" name="ISME J.">
        <title>Microbial stratification in low pH oxic and suboxic macroscopic growths along an acid mine drainage.</title>
        <authorList>
            <person name="Mendez-Garcia C."/>
            <person name="Mesa V."/>
            <person name="Sprenger R.R."/>
            <person name="Richter M."/>
            <person name="Diez M.S."/>
            <person name="Solano J."/>
            <person name="Bargiela R."/>
            <person name="Golyshina O.V."/>
            <person name="Manteca A."/>
            <person name="Ramos J.L."/>
            <person name="Gallego J.R."/>
            <person name="Llorente I."/>
            <person name="Martins Dos Santos V.A."/>
            <person name="Jensen O.N."/>
            <person name="Pelaez A.I."/>
            <person name="Sanchez J."/>
            <person name="Ferrer M."/>
        </authorList>
    </citation>
    <scope>NUCLEOTIDE SEQUENCE</scope>
</reference>
<feature type="domain" description="N-acetyltransferase" evidence="1">
    <location>
        <begin position="1"/>
        <end position="80"/>
    </location>
</feature>
<sequence>EVDSRIEYRGKGIGDRLLKAGISEISSFGGMRKIKLGVIADQKATIKLYERNGFSWVGKLSEELFLDGEFHDQIIMEKFI</sequence>
<dbReference type="PROSITE" id="PS51186">
    <property type="entry name" value="GNAT"/>
    <property type="match status" value="1"/>
</dbReference>
<protein>
    <submittedName>
        <fullName evidence="2">GCN5-related N-acetyltransferase</fullName>
    </submittedName>
</protein>
<dbReference type="EMBL" id="AUZZ01001685">
    <property type="protein sequence ID" value="EQD63199.1"/>
    <property type="molecule type" value="Genomic_DNA"/>
</dbReference>
<evidence type="ECO:0000259" key="1">
    <source>
        <dbReference type="PROSITE" id="PS51186"/>
    </source>
</evidence>
<dbReference type="SUPFAM" id="SSF55729">
    <property type="entry name" value="Acyl-CoA N-acyltransferases (Nat)"/>
    <property type="match status" value="1"/>
</dbReference>
<dbReference type="GO" id="GO:0016747">
    <property type="term" value="F:acyltransferase activity, transferring groups other than amino-acyl groups"/>
    <property type="evidence" value="ECO:0007669"/>
    <property type="project" value="InterPro"/>
</dbReference>
<dbReference type="AlphaFoldDB" id="T1CBT2"/>
<reference evidence="2" key="1">
    <citation type="submission" date="2013-08" db="EMBL/GenBank/DDBJ databases">
        <authorList>
            <person name="Mendez C."/>
            <person name="Richter M."/>
            <person name="Ferrer M."/>
            <person name="Sanchez J."/>
        </authorList>
    </citation>
    <scope>NUCLEOTIDE SEQUENCE</scope>
</reference>
<feature type="non-terminal residue" evidence="2">
    <location>
        <position position="1"/>
    </location>
</feature>
<dbReference type="Gene3D" id="3.40.630.30">
    <property type="match status" value="1"/>
</dbReference>
<dbReference type="InterPro" id="IPR016181">
    <property type="entry name" value="Acyl_CoA_acyltransferase"/>
</dbReference>
<accession>T1CBT2</accession>
<evidence type="ECO:0000313" key="2">
    <source>
        <dbReference type="EMBL" id="EQD63199.1"/>
    </source>
</evidence>
<dbReference type="Pfam" id="PF00583">
    <property type="entry name" value="Acetyltransf_1"/>
    <property type="match status" value="1"/>
</dbReference>
<keyword evidence="2" id="KW-0808">Transferase</keyword>
<dbReference type="InterPro" id="IPR000182">
    <property type="entry name" value="GNAT_dom"/>
</dbReference>
<organism evidence="2">
    <name type="scientific">mine drainage metagenome</name>
    <dbReference type="NCBI Taxonomy" id="410659"/>
    <lineage>
        <taxon>unclassified sequences</taxon>
        <taxon>metagenomes</taxon>
        <taxon>ecological metagenomes</taxon>
    </lineage>
</organism>
<comment type="caution">
    <text evidence="2">The sequence shown here is derived from an EMBL/GenBank/DDBJ whole genome shotgun (WGS) entry which is preliminary data.</text>
</comment>
<name>T1CBT2_9ZZZZ</name>